<dbReference type="OrthoDB" id="1798711at2"/>
<accession>A0A1T4S1U5</accession>
<proteinExistence type="predicted"/>
<gene>
    <name evidence="1" type="ORF">SAMN02745885_02393</name>
</gene>
<dbReference type="AlphaFoldDB" id="A0A1T4S1U5"/>
<dbReference type="Proteomes" id="UP000189933">
    <property type="component" value="Unassembled WGS sequence"/>
</dbReference>
<evidence type="ECO:0000313" key="2">
    <source>
        <dbReference type="Proteomes" id="UP000189933"/>
    </source>
</evidence>
<dbReference type="EMBL" id="FUXM01000041">
    <property type="protein sequence ID" value="SKA22280.1"/>
    <property type="molecule type" value="Genomic_DNA"/>
</dbReference>
<evidence type="ECO:0000313" key="1">
    <source>
        <dbReference type="EMBL" id="SKA22280.1"/>
    </source>
</evidence>
<organism evidence="1 2">
    <name type="scientific">Carboxydocella sporoproducens DSM 16521</name>
    <dbReference type="NCBI Taxonomy" id="1121270"/>
    <lineage>
        <taxon>Bacteria</taxon>
        <taxon>Bacillati</taxon>
        <taxon>Bacillota</taxon>
        <taxon>Clostridia</taxon>
        <taxon>Eubacteriales</taxon>
        <taxon>Clostridiales Family XVI. Incertae Sedis</taxon>
        <taxon>Carboxydocella</taxon>
    </lineage>
</organism>
<protein>
    <submittedName>
        <fullName evidence="1">Uncharacterized protein</fullName>
    </submittedName>
</protein>
<name>A0A1T4S1U5_9FIRM</name>
<keyword evidence="2" id="KW-1185">Reference proteome</keyword>
<sequence length="62" mass="7046">MNKNKKETLIICPICQSRDIGILRQNLWFCRACFCELVEKSGKIVAFGIEQDGSLKKIEKSA</sequence>
<reference evidence="2" key="1">
    <citation type="submission" date="2017-02" db="EMBL/GenBank/DDBJ databases">
        <authorList>
            <person name="Varghese N."/>
            <person name="Submissions S."/>
        </authorList>
    </citation>
    <scope>NUCLEOTIDE SEQUENCE [LARGE SCALE GENOMIC DNA]</scope>
    <source>
        <strain evidence="2">DSM 16521</strain>
    </source>
</reference>
<dbReference type="RefSeq" id="WP_078666384.1">
    <property type="nucleotide sequence ID" value="NZ_FUXM01000041.1"/>
</dbReference>